<dbReference type="OrthoDB" id="10055806at2759"/>
<accession>A0A8C4DSI3</accession>
<reference evidence="13" key="1">
    <citation type="submission" date="2025-08" db="UniProtKB">
        <authorList>
            <consortium name="Ensembl"/>
        </authorList>
    </citation>
    <scope>IDENTIFICATION</scope>
</reference>
<comment type="similarity">
    <text evidence="9">Belongs to the SKINT family.</text>
</comment>
<dbReference type="InterPro" id="IPR053896">
    <property type="entry name" value="BTN3A2-like_Ig-C"/>
</dbReference>
<dbReference type="InterPro" id="IPR013783">
    <property type="entry name" value="Ig-like_fold"/>
</dbReference>
<keyword evidence="6" id="KW-1015">Disulfide bond</keyword>
<evidence type="ECO:0000313" key="13">
    <source>
        <dbReference type="Ensembl" id="ENSDLAP00005008009.2"/>
    </source>
</evidence>
<dbReference type="InterPro" id="IPR003599">
    <property type="entry name" value="Ig_sub"/>
</dbReference>
<dbReference type="InterPro" id="IPR036179">
    <property type="entry name" value="Ig-like_dom_sf"/>
</dbReference>
<feature type="region of interest" description="Disordered" evidence="10">
    <location>
        <begin position="381"/>
        <end position="431"/>
    </location>
</feature>
<dbReference type="SMART" id="SM00409">
    <property type="entry name" value="IG"/>
    <property type="match status" value="2"/>
</dbReference>
<dbReference type="OMA" id="FFITHIN"/>
<dbReference type="GeneTree" id="ENSGT01050000244843"/>
<evidence type="ECO:0000256" key="7">
    <source>
        <dbReference type="ARBA" id="ARBA00023180"/>
    </source>
</evidence>
<dbReference type="GeneID" id="127360699"/>
<dbReference type="GO" id="GO:0050863">
    <property type="term" value="P:regulation of T cell activation"/>
    <property type="evidence" value="ECO:0007669"/>
    <property type="project" value="UniProtKB-ARBA"/>
</dbReference>
<protein>
    <recommendedName>
        <fullName evidence="12">Ig-like domain-containing protein</fullName>
    </recommendedName>
</protein>
<feature type="domain" description="Ig-like" evidence="12">
    <location>
        <begin position="138"/>
        <end position="246"/>
    </location>
</feature>
<comment type="subcellular location">
    <subcellularLocation>
        <location evidence="1">Membrane</location>
    </subcellularLocation>
</comment>
<keyword evidence="5 11" id="KW-0472">Membrane</keyword>
<dbReference type="GO" id="GO:0050852">
    <property type="term" value="P:T cell receptor signaling pathway"/>
    <property type="evidence" value="ECO:0007669"/>
    <property type="project" value="TreeGrafter"/>
</dbReference>
<feature type="compositionally biased region" description="Basic and acidic residues" evidence="10">
    <location>
        <begin position="391"/>
        <end position="402"/>
    </location>
</feature>
<evidence type="ECO:0000256" key="4">
    <source>
        <dbReference type="ARBA" id="ARBA00022989"/>
    </source>
</evidence>
<dbReference type="Proteomes" id="UP000694389">
    <property type="component" value="Unassembled WGS sequence"/>
</dbReference>
<evidence type="ECO:0000256" key="8">
    <source>
        <dbReference type="ARBA" id="ARBA00023319"/>
    </source>
</evidence>
<dbReference type="AlphaFoldDB" id="A0A8C4DSI3"/>
<sequence length="431" mass="48545">MPLLKDGLSFKPLLSSFTDVVFYHSVVVLLLTQCCAGQSQVVGPSQPIVASIGDDIILPCRLDPAADASDMTVEWSRPDLNPRFVHVWRYGVELESKKHPSYKGRTSLSINNLRHGDISLKLSKVKVSDDGKYRCFIPTLGRESTVELVVGVHSFIVVSLVRTEKDEVGSGLVLQCESKGWHPEPEVVWLDGEGNLLSAGPTETVRGPDDLYTVSSRVTVEKRHSNNFTCRVQQKDINQTRETHIYVPDDFFGAPCSCAAHITITLAVALLVILAIVLIVWKWRQNKIKIQTRDKEYVITTLVDHKIELGNFRDKLKSLLVELDRERSENKWKLDSVETRQVLSKYEVKHILLVAEKQLEKIKPALEECLNKAEEQLKTLEGMTAGNTQLKETERQRDKSQRNSEGQSSQREEGGENTELAMLTENHYTGS</sequence>
<dbReference type="RefSeq" id="XP_051251129.1">
    <property type="nucleotide sequence ID" value="XM_051395169.1"/>
</dbReference>
<evidence type="ECO:0000256" key="10">
    <source>
        <dbReference type="SAM" id="MobiDB-lite"/>
    </source>
</evidence>
<dbReference type="Pfam" id="PF22705">
    <property type="entry name" value="C2-set_3"/>
    <property type="match status" value="1"/>
</dbReference>
<dbReference type="GO" id="GO:1903037">
    <property type="term" value="P:regulation of leukocyte cell-cell adhesion"/>
    <property type="evidence" value="ECO:0007669"/>
    <property type="project" value="UniProtKB-ARBA"/>
</dbReference>
<evidence type="ECO:0000256" key="9">
    <source>
        <dbReference type="ARBA" id="ARBA00038221"/>
    </source>
</evidence>
<keyword evidence="8" id="KW-0393">Immunoglobulin domain</keyword>
<feature type="domain" description="Ig-like" evidence="12">
    <location>
        <begin position="53"/>
        <end position="135"/>
    </location>
</feature>
<dbReference type="GO" id="GO:0042110">
    <property type="term" value="P:T cell activation"/>
    <property type="evidence" value="ECO:0007669"/>
    <property type="project" value="UniProtKB-ARBA"/>
</dbReference>
<dbReference type="GO" id="GO:0005102">
    <property type="term" value="F:signaling receptor binding"/>
    <property type="evidence" value="ECO:0007669"/>
    <property type="project" value="TreeGrafter"/>
</dbReference>
<name>A0A8C4DSI3_DICLA</name>
<feature type="transmembrane region" description="Helical" evidence="11">
    <location>
        <begin position="259"/>
        <end position="281"/>
    </location>
</feature>
<evidence type="ECO:0000256" key="5">
    <source>
        <dbReference type="ARBA" id="ARBA00023136"/>
    </source>
</evidence>
<reference evidence="13" key="2">
    <citation type="submission" date="2025-09" db="UniProtKB">
        <authorList>
            <consortium name="Ensembl"/>
        </authorList>
    </citation>
    <scope>IDENTIFICATION</scope>
</reference>
<dbReference type="PROSITE" id="PS50835">
    <property type="entry name" value="IG_LIKE"/>
    <property type="match status" value="2"/>
</dbReference>
<organism evidence="13 14">
    <name type="scientific">Dicentrarchus labrax</name>
    <name type="common">European seabass</name>
    <name type="synonym">Morone labrax</name>
    <dbReference type="NCBI Taxonomy" id="13489"/>
    <lineage>
        <taxon>Eukaryota</taxon>
        <taxon>Metazoa</taxon>
        <taxon>Chordata</taxon>
        <taxon>Craniata</taxon>
        <taxon>Vertebrata</taxon>
        <taxon>Euteleostomi</taxon>
        <taxon>Actinopterygii</taxon>
        <taxon>Neopterygii</taxon>
        <taxon>Teleostei</taxon>
        <taxon>Neoteleostei</taxon>
        <taxon>Acanthomorphata</taxon>
        <taxon>Eupercaria</taxon>
        <taxon>Moronidae</taxon>
        <taxon>Dicentrarchus</taxon>
    </lineage>
</organism>
<keyword evidence="14" id="KW-1185">Reference proteome</keyword>
<dbReference type="Gene3D" id="2.60.40.10">
    <property type="entry name" value="Immunoglobulins"/>
    <property type="match status" value="2"/>
</dbReference>
<proteinExistence type="inferred from homology"/>
<dbReference type="GO" id="GO:0009897">
    <property type="term" value="C:external side of plasma membrane"/>
    <property type="evidence" value="ECO:0007669"/>
    <property type="project" value="TreeGrafter"/>
</dbReference>
<evidence type="ECO:0000256" key="3">
    <source>
        <dbReference type="ARBA" id="ARBA00022729"/>
    </source>
</evidence>
<dbReference type="FunFam" id="2.60.40.10:FF:000088">
    <property type="entry name" value="Butyrophilin subfamily 1 member A1"/>
    <property type="match status" value="1"/>
</dbReference>
<gene>
    <name evidence="13" type="primary">LOC127360699</name>
</gene>
<dbReference type="GO" id="GO:0001817">
    <property type="term" value="P:regulation of cytokine production"/>
    <property type="evidence" value="ECO:0007669"/>
    <property type="project" value="TreeGrafter"/>
</dbReference>
<evidence type="ECO:0000256" key="6">
    <source>
        <dbReference type="ARBA" id="ARBA00023157"/>
    </source>
</evidence>
<dbReference type="InterPro" id="IPR050504">
    <property type="entry name" value="IgSF_BTN/MOG"/>
</dbReference>
<evidence type="ECO:0000313" key="14">
    <source>
        <dbReference type="Proteomes" id="UP000694389"/>
    </source>
</evidence>
<dbReference type="PANTHER" id="PTHR24100">
    <property type="entry name" value="BUTYROPHILIN"/>
    <property type="match status" value="1"/>
</dbReference>
<dbReference type="InterPro" id="IPR013106">
    <property type="entry name" value="Ig_V-set"/>
</dbReference>
<evidence type="ECO:0000256" key="1">
    <source>
        <dbReference type="ARBA" id="ARBA00004370"/>
    </source>
</evidence>
<keyword evidence="7" id="KW-0325">Glycoprotein</keyword>
<dbReference type="PANTHER" id="PTHR24100:SF151">
    <property type="entry name" value="ICOS LIGAND"/>
    <property type="match status" value="1"/>
</dbReference>
<dbReference type="FunFam" id="2.60.40.10:FF:000142">
    <property type="entry name" value="V-set domain-containing T-cell activation inhibitor 1"/>
    <property type="match status" value="1"/>
</dbReference>
<evidence type="ECO:0000256" key="11">
    <source>
        <dbReference type="SAM" id="Phobius"/>
    </source>
</evidence>
<evidence type="ECO:0000259" key="12">
    <source>
        <dbReference type="PROSITE" id="PS50835"/>
    </source>
</evidence>
<dbReference type="Pfam" id="PF07686">
    <property type="entry name" value="V-set"/>
    <property type="match status" value="1"/>
</dbReference>
<dbReference type="InterPro" id="IPR007110">
    <property type="entry name" value="Ig-like_dom"/>
</dbReference>
<dbReference type="SUPFAM" id="SSF48726">
    <property type="entry name" value="Immunoglobulin"/>
    <property type="match status" value="2"/>
</dbReference>
<keyword evidence="3" id="KW-0732">Signal</keyword>
<keyword evidence="4 11" id="KW-1133">Transmembrane helix</keyword>
<dbReference type="RefSeq" id="XP_051251130.1">
    <property type="nucleotide sequence ID" value="XM_051395170.1"/>
</dbReference>
<dbReference type="Ensembl" id="ENSDLAT00005008749.2">
    <property type="protein sequence ID" value="ENSDLAP00005008009.2"/>
    <property type="gene ID" value="ENSDLAG00005032005.1"/>
</dbReference>
<keyword evidence="2 11" id="KW-0812">Transmembrane</keyword>
<dbReference type="SMART" id="SM00406">
    <property type="entry name" value="IGv"/>
    <property type="match status" value="1"/>
</dbReference>
<evidence type="ECO:0000256" key="2">
    <source>
        <dbReference type="ARBA" id="ARBA00022692"/>
    </source>
</evidence>